<evidence type="ECO:0000256" key="1">
    <source>
        <dbReference type="SAM" id="Phobius"/>
    </source>
</evidence>
<evidence type="ECO:0008006" key="4">
    <source>
        <dbReference type="Google" id="ProtNLM"/>
    </source>
</evidence>
<comment type="caution">
    <text evidence="2">The sequence shown here is derived from an EMBL/GenBank/DDBJ whole genome shotgun (WGS) entry which is preliminary data.</text>
</comment>
<keyword evidence="1" id="KW-0812">Transmembrane</keyword>
<accession>A0A8J4VE24</accession>
<reference evidence="2" key="1">
    <citation type="submission" date="2020-03" db="EMBL/GenBank/DDBJ databases">
        <title>Castanea mollissima Vanexum genome sequencing.</title>
        <authorList>
            <person name="Staton M."/>
        </authorList>
    </citation>
    <scope>NUCLEOTIDE SEQUENCE</scope>
    <source>
        <tissue evidence="2">Leaf</tissue>
    </source>
</reference>
<dbReference type="PANTHER" id="PTHR47699:SF1">
    <property type="entry name" value="SNARE ASSOCIATED GOLGI PROTEIN FAMILY"/>
    <property type="match status" value="1"/>
</dbReference>
<protein>
    <recommendedName>
        <fullName evidence="4">SNARE associated Golgi protein family</fullName>
    </recommendedName>
</protein>
<dbReference type="Proteomes" id="UP000737018">
    <property type="component" value="Unassembled WGS sequence"/>
</dbReference>
<name>A0A8J4VE24_9ROSI</name>
<keyword evidence="1" id="KW-0472">Membrane</keyword>
<keyword evidence="3" id="KW-1185">Reference proteome</keyword>
<dbReference type="AlphaFoldDB" id="A0A8J4VE24"/>
<keyword evidence="1" id="KW-1133">Transmembrane helix</keyword>
<dbReference type="GO" id="GO:0016020">
    <property type="term" value="C:membrane"/>
    <property type="evidence" value="ECO:0007669"/>
    <property type="project" value="TreeGrafter"/>
</dbReference>
<feature type="transmembrane region" description="Helical" evidence="1">
    <location>
        <begin position="54"/>
        <end position="78"/>
    </location>
</feature>
<organism evidence="2 3">
    <name type="scientific">Castanea mollissima</name>
    <name type="common">Chinese chestnut</name>
    <dbReference type="NCBI Taxonomy" id="60419"/>
    <lineage>
        <taxon>Eukaryota</taxon>
        <taxon>Viridiplantae</taxon>
        <taxon>Streptophyta</taxon>
        <taxon>Embryophyta</taxon>
        <taxon>Tracheophyta</taxon>
        <taxon>Spermatophyta</taxon>
        <taxon>Magnoliopsida</taxon>
        <taxon>eudicotyledons</taxon>
        <taxon>Gunneridae</taxon>
        <taxon>Pentapetalae</taxon>
        <taxon>rosids</taxon>
        <taxon>fabids</taxon>
        <taxon>Fagales</taxon>
        <taxon>Fagaceae</taxon>
        <taxon>Castanea</taxon>
    </lineage>
</organism>
<feature type="transmembrane region" description="Helical" evidence="1">
    <location>
        <begin position="84"/>
        <end position="111"/>
    </location>
</feature>
<dbReference type="OrthoDB" id="166803at2759"/>
<sequence length="170" mass="18646">MSDSGGGGGGGGGRKWWTVAVVVIAAIGVRELSKRYGWEKEGAMKVLGEWSDRMGVWAMPAYVGVHTLTLALCLPYAVFMEATASLIFGFFPAVVCVFSAKVLGASLSFWIGRLVFRSSSSAKEWVQKNNDWMPANDHAEHIHWQPCWCRCCFSIWFSEISELAIGICSA</sequence>
<dbReference type="EMBL" id="JRKL02003610">
    <property type="protein sequence ID" value="KAF3954717.1"/>
    <property type="molecule type" value="Genomic_DNA"/>
</dbReference>
<evidence type="ECO:0000313" key="3">
    <source>
        <dbReference type="Proteomes" id="UP000737018"/>
    </source>
</evidence>
<gene>
    <name evidence="2" type="ORF">CMV_019976</name>
</gene>
<dbReference type="PANTHER" id="PTHR47699">
    <property type="entry name" value="SNARE ASSOCIATED GOLGI PROTEIN FAMILY"/>
    <property type="match status" value="1"/>
</dbReference>
<proteinExistence type="predicted"/>
<evidence type="ECO:0000313" key="2">
    <source>
        <dbReference type="EMBL" id="KAF3954717.1"/>
    </source>
</evidence>